<dbReference type="InterPro" id="IPR002645">
    <property type="entry name" value="STAS_dom"/>
</dbReference>
<name>A0ABT1AB02_9PSEU</name>
<dbReference type="Pfam" id="PF13581">
    <property type="entry name" value="HATPase_c_2"/>
    <property type="match status" value="1"/>
</dbReference>
<keyword evidence="4" id="KW-1185">Reference proteome</keyword>
<accession>A0ABT1AB02</accession>
<comment type="caution">
    <text evidence="3">The sequence shown here is derived from an EMBL/GenBank/DDBJ whole genome shotgun (WGS) entry which is preliminary data.</text>
</comment>
<evidence type="ECO:0000313" key="3">
    <source>
        <dbReference type="EMBL" id="MCO1660204.1"/>
    </source>
</evidence>
<keyword evidence="1" id="KW-0723">Serine/threonine-protein kinase</keyword>
<dbReference type="Proteomes" id="UP001165283">
    <property type="component" value="Unassembled WGS sequence"/>
</dbReference>
<keyword evidence="3" id="KW-0547">Nucleotide-binding</keyword>
<dbReference type="InterPro" id="IPR003594">
    <property type="entry name" value="HATPase_dom"/>
</dbReference>
<proteinExistence type="predicted"/>
<dbReference type="SUPFAM" id="SSF55874">
    <property type="entry name" value="ATPase domain of HSP90 chaperone/DNA topoisomerase II/histidine kinase"/>
    <property type="match status" value="1"/>
</dbReference>
<dbReference type="EMBL" id="JAGSOV010000078">
    <property type="protein sequence ID" value="MCO1660204.1"/>
    <property type="molecule type" value="Genomic_DNA"/>
</dbReference>
<evidence type="ECO:0000313" key="4">
    <source>
        <dbReference type="Proteomes" id="UP001165283"/>
    </source>
</evidence>
<sequence length="257" mass="27718">MSREPYALPEGMTIAARETGAAVVLTVDGELTLRSAPRLRAVLEQQVADRGRVLVDVSGLRIAFPSAVEVFPMALASLCGWPEARLVLFGARPATVRVLRAAPYLTEAVHLADTEDAALRMLELRPRRLSRRTELEYEPDAARWARYVVEAVCRDWEVADDDAASAAQIVASELVTNAIVHARTASVLTVTSAAESLRVAVRDYDPAAAPERTDALPELARGLGLVVVAGVSRSWGVTPHLDGKSVWAVVPRRTPPG</sequence>
<dbReference type="CDD" id="cd16936">
    <property type="entry name" value="HATPase_RsbW-like"/>
    <property type="match status" value="1"/>
</dbReference>
<reference evidence="3" key="1">
    <citation type="submission" date="2021-04" db="EMBL/GenBank/DDBJ databases">
        <title>Pseudonocardia sp. nov., isolated from sandy soil of mangrove forest.</title>
        <authorList>
            <person name="Zan Z."/>
            <person name="Huang R."/>
            <person name="Liu W."/>
        </authorList>
    </citation>
    <scope>NUCLEOTIDE SEQUENCE</scope>
    <source>
        <strain evidence="3">S2-4</strain>
    </source>
</reference>
<evidence type="ECO:0000259" key="2">
    <source>
        <dbReference type="PROSITE" id="PS50801"/>
    </source>
</evidence>
<feature type="domain" description="STAS" evidence="2">
    <location>
        <begin position="12"/>
        <end position="122"/>
    </location>
</feature>
<gene>
    <name evidence="3" type="ORF">KDL28_34605</name>
</gene>
<keyword evidence="3" id="KW-0067">ATP-binding</keyword>
<keyword evidence="1" id="KW-0808">Transferase</keyword>
<keyword evidence="1" id="KW-0418">Kinase</keyword>
<dbReference type="CDD" id="cd07043">
    <property type="entry name" value="STAS_anti-anti-sigma_factors"/>
    <property type="match status" value="1"/>
</dbReference>
<dbReference type="PANTHER" id="PTHR35526">
    <property type="entry name" value="ANTI-SIGMA-F FACTOR RSBW-RELATED"/>
    <property type="match status" value="1"/>
</dbReference>
<dbReference type="InterPro" id="IPR036513">
    <property type="entry name" value="STAS_dom_sf"/>
</dbReference>
<organism evidence="3 4">
    <name type="scientific">Pseudonocardia humida</name>
    <dbReference type="NCBI Taxonomy" id="2800819"/>
    <lineage>
        <taxon>Bacteria</taxon>
        <taxon>Bacillati</taxon>
        <taxon>Actinomycetota</taxon>
        <taxon>Actinomycetes</taxon>
        <taxon>Pseudonocardiales</taxon>
        <taxon>Pseudonocardiaceae</taxon>
        <taxon>Pseudonocardia</taxon>
    </lineage>
</organism>
<dbReference type="SUPFAM" id="SSF52091">
    <property type="entry name" value="SpoIIaa-like"/>
    <property type="match status" value="1"/>
</dbReference>
<evidence type="ECO:0000256" key="1">
    <source>
        <dbReference type="ARBA" id="ARBA00022527"/>
    </source>
</evidence>
<protein>
    <submittedName>
        <fullName evidence="3">ATP-binding protein</fullName>
    </submittedName>
</protein>
<dbReference type="Gene3D" id="3.30.750.24">
    <property type="entry name" value="STAS domain"/>
    <property type="match status" value="1"/>
</dbReference>
<dbReference type="InterPro" id="IPR036890">
    <property type="entry name" value="HATPase_C_sf"/>
</dbReference>
<dbReference type="InterPro" id="IPR050267">
    <property type="entry name" value="Anti-sigma-factor_SerPK"/>
</dbReference>
<dbReference type="PROSITE" id="PS50801">
    <property type="entry name" value="STAS"/>
    <property type="match status" value="1"/>
</dbReference>
<dbReference type="RefSeq" id="WP_252445562.1">
    <property type="nucleotide sequence ID" value="NZ_JAGSOV010000078.1"/>
</dbReference>
<dbReference type="GO" id="GO:0005524">
    <property type="term" value="F:ATP binding"/>
    <property type="evidence" value="ECO:0007669"/>
    <property type="project" value="UniProtKB-KW"/>
</dbReference>
<dbReference type="Gene3D" id="3.30.565.10">
    <property type="entry name" value="Histidine kinase-like ATPase, C-terminal domain"/>
    <property type="match status" value="1"/>
</dbReference>
<dbReference type="PANTHER" id="PTHR35526:SF3">
    <property type="entry name" value="ANTI-SIGMA-F FACTOR RSBW"/>
    <property type="match status" value="1"/>
</dbReference>